<feature type="compositionally biased region" description="Polar residues" evidence="13">
    <location>
        <begin position="1786"/>
        <end position="1812"/>
    </location>
</feature>
<keyword evidence="10" id="KW-0539">Nucleus</keyword>
<feature type="compositionally biased region" description="Polar residues" evidence="13">
    <location>
        <begin position="1188"/>
        <end position="1204"/>
    </location>
</feature>
<dbReference type="GO" id="GO:0001953">
    <property type="term" value="P:negative regulation of cell-matrix adhesion"/>
    <property type="evidence" value="ECO:0007669"/>
    <property type="project" value="TreeGrafter"/>
</dbReference>
<feature type="region of interest" description="Disordered" evidence="13">
    <location>
        <begin position="1489"/>
        <end position="1562"/>
    </location>
</feature>
<dbReference type="SUPFAM" id="SSF54593">
    <property type="entry name" value="Glyoxalase/Bleomycin resistance protein/Dihydroxybiphenyl dioxygenase"/>
    <property type="match status" value="1"/>
</dbReference>
<feature type="compositionally biased region" description="Polar residues" evidence="13">
    <location>
        <begin position="1537"/>
        <end position="1562"/>
    </location>
</feature>
<keyword evidence="5" id="KW-0808">Transferase</keyword>
<feature type="compositionally biased region" description="Pro residues" evidence="13">
    <location>
        <begin position="1644"/>
        <end position="1697"/>
    </location>
</feature>
<feature type="region of interest" description="Disordered" evidence="13">
    <location>
        <begin position="1936"/>
        <end position="2007"/>
    </location>
</feature>
<dbReference type="SMART" id="SM00184">
    <property type="entry name" value="RING"/>
    <property type="match status" value="1"/>
</dbReference>
<evidence type="ECO:0000256" key="10">
    <source>
        <dbReference type="ARBA" id="ARBA00023242"/>
    </source>
</evidence>
<dbReference type="InterPro" id="IPR029068">
    <property type="entry name" value="Glyas_Bleomycin-R_OHBP_Dase"/>
</dbReference>
<dbReference type="PANTHER" id="PTHR46946">
    <property type="entry name" value="NEURITE EXTENSION AND MIGRATION FACTOR"/>
    <property type="match status" value="1"/>
</dbReference>
<dbReference type="InterPro" id="IPR058896">
    <property type="entry name" value="RNF6/12_N"/>
</dbReference>
<comment type="subcellular location">
    <subcellularLocation>
        <location evidence="2">Nucleus</location>
    </subcellularLocation>
</comment>
<evidence type="ECO:0000256" key="7">
    <source>
        <dbReference type="ARBA" id="ARBA00022771"/>
    </source>
</evidence>
<protein>
    <recommendedName>
        <fullName evidence="4">RING-type E3 ubiquitin transferase</fullName>
        <ecNumber evidence="4">2.3.2.27</ecNumber>
    </recommendedName>
</protein>
<dbReference type="InterPro" id="IPR032757">
    <property type="entry name" value="DUF4683"/>
</dbReference>
<feature type="region of interest" description="Disordered" evidence="13">
    <location>
        <begin position="376"/>
        <end position="422"/>
    </location>
</feature>
<dbReference type="GO" id="GO:0008270">
    <property type="term" value="F:zinc ion binding"/>
    <property type="evidence" value="ECO:0007669"/>
    <property type="project" value="UniProtKB-KW"/>
</dbReference>
<evidence type="ECO:0000256" key="2">
    <source>
        <dbReference type="ARBA" id="ARBA00004123"/>
    </source>
</evidence>
<feature type="region of interest" description="Disordered" evidence="13">
    <location>
        <begin position="1133"/>
        <end position="1225"/>
    </location>
</feature>
<feature type="region of interest" description="Disordered" evidence="13">
    <location>
        <begin position="616"/>
        <end position="643"/>
    </location>
</feature>
<evidence type="ECO:0000256" key="12">
    <source>
        <dbReference type="PROSITE-ProRule" id="PRU00175"/>
    </source>
</evidence>
<keyword evidence="7 12" id="KW-0863">Zinc-finger</keyword>
<evidence type="ECO:0000256" key="3">
    <source>
        <dbReference type="ARBA" id="ARBA00004906"/>
    </source>
</evidence>
<dbReference type="Proteomes" id="UP001239994">
    <property type="component" value="Unassembled WGS sequence"/>
</dbReference>
<organism evidence="15 16">
    <name type="scientific">Electrophorus voltai</name>
    <dbReference type="NCBI Taxonomy" id="2609070"/>
    <lineage>
        <taxon>Eukaryota</taxon>
        <taxon>Metazoa</taxon>
        <taxon>Chordata</taxon>
        <taxon>Craniata</taxon>
        <taxon>Vertebrata</taxon>
        <taxon>Euteleostomi</taxon>
        <taxon>Actinopterygii</taxon>
        <taxon>Neopterygii</taxon>
        <taxon>Teleostei</taxon>
        <taxon>Ostariophysi</taxon>
        <taxon>Gymnotiformes</taxon>
        <taxon>Gymnotoidei</taxon>
        <taxon>Gymnotidae</taxon>
        <taxon>Electrophorus</taxon>
    </lineage>
</organism>
<dbReference type="PROSITE" id="PS50089">
    <property type="entry name" value="ZF_RING_2"/>
    <property type="match status" value="1"/>
</dbReference>
<accession>A0AAD8ZUU6</accession>
<comment type="caution">
    <text evidence="15">The sequence shown here is derived from an EMBL/GenBank/DDBJ whole genome shotgun (WGS) entry which is preliminary data.</text>
</comment>
<dbReference type="GO" id="GO:0033629">
    <property type="term" value="P:negative regulation of cell adhesion mediated by integrin"/>
    <property type="evidence" value="ECO:0007669"/>
    <property type="project" value="TreeGrafter"/>
</dbReference>
<feature type="compositionally biased region" description="Polar residues" evidence="13">
    <location>
        <begin position="1852"/>
        <end position="1865"/>
    </location>
</feature>
<evidence type="ECO:0000256" key="5">
    <source>
        <dbReference type="ARBA" id="ARBA00022679"/>
    </source>
</evidence>
<dbReference type="Pfam" id="PF25914">
    <property type="entry name" value="RNF6_N"/>
    <property type="match status" value="1"/>
</dbReference>
<gene>
    <name evidence="15" type="ORF">P4O66_003815</name>
</gene>
<evidence type="ECO:0000256" key="8">
    <source>
        <dbReference type="ARBA" id="ARBA00022786"/>
    </source>
</evidence>
<feature type="compositionally biased region" description="Basic and acidic residues" evidence="13">
    <location>
        <begin position="376"/>
        <end position="398"/>
    </location>
</feature>
<dbReference type="GO" id="GO:2001223">
    <property type="term" value="P:negative regulation of neuron migration"/>
    <property type="evidence" value="ECO:0007669"/>
    <property type="project" value="TreeGrafter"/>
</dbReference>
<dbReference type="InterPro" id="IPR001841">
    <property type="entry name" value="Znf_RING"/>
</dbReference>
<reference evidence="15" key="1">
    <citation type="submission" date="2023-03" db="EMBL/GenBank/DDBJ databases">
        <title>Electrophorus voltai genome.</title>
        <authorList>
            <person name="Bian C."/>
        </authorList>
    </citation>
    <scope>NUCLEOTIDE SEQUENCE</scope>
    <source>
        <strain evidence="15">CB-2022</strain>
        <tissue evidence="15">Muscle</tissue>
    </source>
</reference>
<proteinExistence type="inferred from homology"/>
<evidence type="ECO:0000259" key="14">
    <source>
        <dbReference type="PROSITE" id="PS50089"/>
    </source>
</evidence>
<dbReference type="InterPro" id="IPR013083">
    <property type="entry name" value="Znf_RING/FYVE/PHD"/>
</dbReference>
<dbReference type="GO" id="GO:0061630">
    <property type="term" value="F:ubiquitin protein ligase activity"/>
    <property type="evidence" value="ECO:0007669"/>
    <property type="project" value="UniProtKB-EC"/>
</dbReference>
<keyword evidence="16" id="KW-1185">Reference proteome</keyword>
<feature type="compositionally biased region" description="Basic and acidic residues" evidence="13">
    <location>
        <begin position="632"/>
        <end position="642"/>
    </location>
</feature>
<dbReference type="PANTHER" id="PTHR46946:SF1">
    <property type="entry name" value="NEURITE EXTENSION AND MIGRATION FACTOR"/>
    <property type="match status" value="1"/>
</dbReference>
<dbReference type="SUPFAM" id="SSF57850">
    <property type="entry name" value="RING/U-box"/>
    <property type="match status" value="1"/>
</dbReference>
<name>A0AAD8ZUU6_9TELE</name>
<dbReference type="GO" id="GO:0005634">
    <property type="term" value="C:nucleus"/>
    <property type="evidence" value="ECO:0007669"/>
    <property type="project" value="UniProtKB-SubCell"/>
</dbReference>
<evidence type="ECO:0000313" key="15">
    <source>
        <dbReference type="EMBL" id="KAK1803870.1"/>
    </source>
</evidence>
<keyword evidence="8" id="KW-0833">Ubl conjugation pathway</keyword>
<evidence type="ECO:0000256" key="1">
    <source>
        <dbReference type="ARBA" id="ARBA00000900"/>
    </source>
</evidence>
<dbReference type="FunFam" id="3.30.40.10:FF:000054">
    <property type="entry name" value="E3 ubiquitin-protein ligase RLIM isoform X1"/>
    <property type="match status" value="1"/>
</dbReference>
<dbReference type="Gene3D" id="3.10.180.10">
    <property type="entry name" value="2,3-Dihydroxybiphenyl 1,2-Dioxygenase, domain 1"/>
    <property type="match status" value="1"/>
</dbReference>
<feature type="region of interest" description="Disordered" evidence="13">
    <location>
        <begin position="1629"/>
        <end position="1865"/>
    </location>
</feature>
<dbReference type="CDD" id="cd16674">
    <property type="entry name" value="RING-H2_RNF12"/>
    <property type="match status" value="1"/>
</dbReference>
<dbReference type="Pfam" id="PF15735">
    <property type="entry name" value="DUF4683"/>
    <property type="match status" value="2"/>
</dbReference>
<keyword evidence="6" id="KW-0479">Metal-binding</keyword>
<feature type="domain" description="RING-type" evidence="14">
    <location>
        <begin position="2058"/>
        <end position="2099"/>
    </location>
</feature>
<dbReference type="EMBL" id="JAROKS010000004">
    <property type="protein sequence ID" value="KAK1803870.1"/>
    <property type="molecule type" value="Genomic_DNA"/>
</dbReference>
<dbReference type="Gene3D" id="3.30.40.10">
    <property type="entry name" value="Zinc/RING finger domain, C3HC4 (zinc finger)"/>
    <property type="match status" value="1"/>
</dbReference>
<comment type="pathway">
    <text evidence="3">Protein modification; protein ubiquitination.</text>
</comment>
<feature type="compositionally biased region" description="Basic and acidic residues" evidence="13">
    <location>
        <begin position="1841"/>
        <end position="1851"/>
    </location>
</feature>
<evidence type="ECO:0000256" key="4">
    <source>
        <dbReference type="ARBA" id="ARBA00012483"/>
    </source>
</evidence>
<feature type="region of interest" description="Disordered" evidence="13">
    <location>
        <begin position="481"/>
        <end position="507"/>
    </location>
</feature>
<evidence type="ECO:0000256" key="11">
    <source>
        <dbReference type="ARBA" id="ARBA00038418"/>
    </source>
</evidence>
<feature type="compositionally biased region" description="Basic and acidic residues" evidence="13">
    <location>
        <begin position="1978"/>
        <end position="2000"/>
    </location>
</feature>
<feature type="compositionally biased region" description="Low complexity" evidence="13">
    <location>
        <begin position="1629"/>
        <end position="1643"/>
    </location>
</feature>
<keyword evidence="9" id="KW-0862">Zinc</keyword>
<evidence type="ECO:0000256" key="6">
    <source>
        <dbReference type="ARBA" id="ARBA00022723"/>
    </source>
</evidence>
<evidence type="ECO:0000313" key="16">
    <source>
        <dbReference type="Proteomes" id="UP001239994"/>
    </source>
</evidence>
<evidence type="ECO:0000256" key="9">
    <source>
        <dbReference type="ARBA" id="ARBA00022833"/>
    </source>
</evidence>
<feature type="compositionally biased region" description="Low complexity" evidence="13">
    <location>
        <begin position="1496"/>
        <end position="1508"/>
    </location>
</feature>
<feature type="compositionally biased region" description="Polar residues" evidence="13">
    <location>
        <begin position="616"/>
        <end position="628"/>
    </location>
</feature>
<dbReference type="InterPro" id="IPR042794">
    <property type="entry name" value="Nexmif"/>
</dbReference>
<comment type="similarity">
    <text evidence="11">Belongs to the RNF12 family.</text>
</comment>
<feature type="region of interest" description="Disordered" evidence="13">
    <location>
        <begin position="1583"/>
        <end position="1615"/>
    </location>
</feature>
<feature type="region of interest" description="Disordered" evidence="13">
    <location>
        <begin position="1284"/>
        <end position="1314"/>
    </location>
</feature>
<comment type="catalytic activity">
    <reaction evidence="1">
        <text>S-ubiquitinyl-[E2 ubiquitin-conjugating enzyme]-L-cysteine + [acceptor protein]-L-lysine = [E2 ubiquitin-conjugating enzyme]-L-cysteine + N(6)-ubiquitinyl-[acceptor protein]-L-lysine.</text>
        <dbReference type="EC" id="2.3.2.27"/>
    </reaction>
</comment>
<sequence length="2191" mass="241766">MFAKSNITALPKGKGYKETSLIVQALNSAQTSALDQTGLHELRSNLRLYGTPDAALAPLSSIAALSAQRGDSDCQRVALTLREYQFSGPPSPETLTEARKQPADEFCRHGISLTSCVTKDVSPWALGEDSTKPPFTMMESMGVSGLTEDCLIQQSRSCLGCGVETKDASDAEPSVSLKMADINQEYDACSLSDISMQCMSTSETGNYGEQLLSDQLLSFPMPKSQLEGKKDMEKIENEPNQTSKNMHEGLLLDKCNGEESLLTTSNQDWGYFESFISESKMELLDLCSKNELSVNLFSEEDVDNYMFDDDDDDSTLSSDMCSLKIRYESFQDNMREKTNVLQEEAQFNFFPSVLVNCTKKETNVVRRSVDGLLPKPEELGLEHESKGDDNDSSLDRTPDYSPKMNYFIDSSNSAEDSGEYSDDSSCTGYSIDTFHEGKHRNSFSLKNVCSSPLNYGLRAKRKVRYSDDYLYDVDSIESEKNNEKREKLSCGPKEEEDDDWCPKKRRKSSRKEPPVIIKYIIINKFKGEKRMCVKLSKTDPAVTTVSLTEDLISEYQKLAPLKDFWQEKHREQEEQLRQAAGDKHNFHLNGRHRPFSSSPPKRKHKLANRLRIQRIQTVEQSPQKQGFSPSDPRVDVGTKDETAPTARPLTMAASSCASALDANDIIHTVTPKSRSQEREERRMGNKMVRIRKFKSEARLKCKKMRDLEESGESMTNPADACAVLENKDMVGGGKETEIDSAVHSPQLCESQTPEDTEKFAFMSATCSSNNATSSQDVATSVPVIPGGYLQTLLDASDSSGSSGVPFFPQQTPRQHSLGLSLEDQQFASLQLAQSCVLSPPSESELQQSPQNCPNLTQMWHSQLGPNQQFTSNIPETAILPNNFSNAMPVPMSENLAVPGYSQLGLEGNRMLYEKNYMPEQALPPDAEFQVCQVPCVEGQLQFQRGTLHTDNGRLISFDSVGSLSATSSNYSSLSLKSCEKDGEDDVNENFLAHCSPKLVIQQSIDAITPLRESTDLLDISNFTPDKFRHTSLSELSPPETPNLSPQVIGREMKMVGKAKVLSNGSEMPLEDNQEMKWNCTMIEQQNHLTGFTGDSHHYQLHSFNQDDCLCLKKEGVNQADFYEQAADMIGGIKGAKSKRKNSSKQCAGQVTKKSKTPRAAKGEKVKSPRQNSRASKKLKALLDEKSGKSQLGGSKYMSHQLTDNSSDDWPGMGWPEKNSQADDQREFEEPSNILSNIVSGMAEVQRFMMASIEPIWGPAVDICLPSEANSLKLKTLKILAGTSSDPKKKGAVSVGGTKGRKAGGKGSKNQTKLNASHPLFPQLTLGCNMFDKPNLGVPGINGPAHKKMYRHKTSAKFPRIENLKGKRAERDPSKDIALMTSFEKLRKCCEVLVCVVLTDVLVLAAMESSDNTDQGGNEQTDLQRRQQLDRLGREEAFYQFVNGLSEEDYRLMRDNNLLGTPAAKDGVWEFLLEGEITQEELLNRLQQIKDGPEQPPHSSSGSSSSSPEGIREEPSVTESEGAEETSNGDILLDWLNTVRQTGNTTRSGHRGNQSWRAVSRTNPSSGDFHFSLEINVNRNLAEQQTQTEAEQLDGGQASSDGPVQEPEVPMETAEVLEEPVVEEVAVIVEPEVPVPDSLPVTRSPSPPVTRPSGPPVTRPSGPPVTRPSGPPVTRPSGPPVTRPSDPPVTRPSSPPVTRPSSPQNQVLSPPSLPLVEQTRRGQIRARSRSPEQRRTRARTTRSRLPLNLDQLDGLPQARHSLPSRSHEPVLEAQVEGSSRTRLHVMSRQSAIQADSQEPLASTESPPVSQAHQQGEVPPGDAGASGRRPPTIMLDLQVRRVRPGEYRERDSIANRTRSRSQTSNNTLLFETERGGFRRTFSRSERAGVRTYVSTIRIPIRRISDAGLGEATSLALQSMIRQIMTGFGELSYFMDSDSDSLDSNRGPGTSADVADTLGNPSVSVADASEGSAGLSGQADPEARREERENSTPRGTAPREGRARPRAPVSLEETGSLPFLRLAHFFLLNDEEDDQPRGLTKEQIDNLSMRNFGESDALKTCSVCITEYAEGNKLRKLPCSHEYHVHCIDRWLSENSTCPICRRAVLGDRKALSFGEQKFNVHEIGKELEPKAKAPTPGSADLYLITKTPLASVAAHLKACGVNIEEGPVERTGALSPITSIYFRDPDSNLTQLQ</sequence>
<dbReference type="EC" id="2.3.2.27" evidence="4"/>
<dbReference type="GO" id="GO:2000048">
    <property type="term" value="P:negative regulation of cell-cell adhesion mediated by cadherin"/>
    <property type="evidence" value="ECO:0007669"/>
    <property type="project" value="TreeGrafter"/>
</dbReference>
<dbReference type="Pfam" id="PF13639">
    <property type="entry name" value="zf-RING_2"/>
    <property type="match status" value="1"/>
</dbReference>
<evidence type="ECO:0000256" key="13">
    <source>
        <dbReference type="SAM" id="MobiDB-lite"/>
    </source>
</evidence>